<evidence type="ECO:0000256" key="12">
    <source>
        <dbReference type="ARBA" id="ARBA00074598"/>
    </source>
</evidence>
<dbReference type="PANTHER" id="PTHR47968">
    <property type="entry name" value="CENTROMERE PROTEIN E"/>
    <property type="match status" value="1"/>
</dbReference>
<comment type="function">
    <text evidence="11">Required for assembly of the mitotic spindle.</text>
</comment>
<dbReference type="GO" id="GO:0003777">
    <property type="term" value="F:microtubule motor activity"/>
    <property type="evidence" value="ECO:0007669"/>
    <property type="project" value="InterPro"/>
</dbReference>
<feature type="compositionally biased region" description="Low complexity" evidence="15">
    <location>
        <begin position="187"/>
        <end position="217"/>
    </location>
</feature>
<evidence type="ECO:0000313" key="18">
    <source>
        <dbReference type="Proteomes" id="UP000235672"/>
    </source>
</evidence>
<dbReference type="GO" id="GO:0007018">
    <property type="term" value="P:microtubule-based movement"/>
    <property type="evidence" value="ECO:0007669"/>
    <property type="project" value="InterPro"/>
</dbReference>
<dbReference type="PANTHER" id="PTHR47968:SF75">
    <property type="entry name" value="CENTROMERE-ASSOCIATED PROTEIN E"/>
    <property type="match status" value="1"/>
</dbReference>
<feature type="binding site" evidence="13">
    <location>
        <begin position="327"/>
        <end position="334"/>
    </location>
    <ligand>
        <name>ATP</name>
        <dbReference type="ChEBI" id="CHEBI:30616"/>
    </ligand>
</feature>
<dbReference type="InterPro" id="IPR001752">
    <property type="entry name" value="Kinesin_motor_dom"/>
</dbReference>
<feature type="compositionally biased region" description="Polar residues" evidence="15">
    <location>
        <begin position="154"/>
        <end position="182"/>
    </location>
</feature>
<keyword evidence="9" id="KW-0206">Cytoskeleton</keyword>
<dbReference type="SUPFAM" id="SSF52540">
    <property type="entry name" value="P-loop containing nucleoside triphosphate hydrolases"/>
    <property type="match status" value="1"/>
</dbReference>
<feature type="region of interest" description="Disordered" evidence="15">
    <location>
        <begin position="896"/>
        <end position="941"/>
    </location>
</feature>
<keyword evidence="3" id="KW-0132">Cell division</keyword>
<dbReference type="GO" id="GO:0005856">
    <property type="term" value="C:cytoskeleton"/>
    <property type="evidence" value="ECO:0007669"/>
    <property type="project" value="UniProtKB-SubCell"/>
</dbReference>
<evidence type="ECO:0000256" key="4">
    <source>
        <dbReference type="ARBA" id="ARBA00022741"/>
    </source>
</evidence>
<keyword evidence="6 13" id="KW-0067">ATP-binding</keyword>
<accession>A0A2J6QFQ3</accession>
<sequence length="1007" mass="107229">MAAALPRSSRPSYGPPTTALPALPTTKTRKSTGNIPLLTESKINTSPPRLPKSGIRAPSHANLSAPTTPGGSTTLPKLRSTPGVNGAGKTIRKTISINAFPQPPRGIRTTSLPPSPLSGGVIPNSALSSGVGSRRDSADTSPAPGKQLRKKKTSSSPKAQSYVNSATPSLLNGSGDSRSISSGPGARGSDGLLSLPSPPQSRSSSAQDSYSTSATTDGEGPRGREASADMSNDQQASKPSEGKGNVIVSVRVRPDAGANGQSTKTDGEWMVDGRRSLVAYKGKEGGDYYYDNVFATHDNNAKVYDSSAKRLVRRVMEGYHGTVFAYGMTGTGKTFSMQGTATSPGVIPLAITDIFSYIRETPSREFLLRVSYLEIYNEKIHDLLSTPPAGTVGPGAPQQEEIKLREDSKRGVYASPLKEEIVQSPTQLLRVIARGDHARRTSSTQFNARSSRSHAVVQIVVESRERIPGSGAMSDNKRSGLLPGGVRVSTLSLIDLAGSERAAETKERRTEGSHINKSLLTLGTVIARLSGDKDKDGKPTDKDGKHLPYRDSKLTRLLQGALSGDSLVSILCTIQIGSAGSAATANSHTGETLNTLKFASRAKNNIVSHAKKAEEALGAGGDGGARVLLERYRMEILDLRTQLETKAKSENEEDEREREKEAEQRHEEQMLEMQLARTALKERIEHLNRLILSSKSTGVNASGSYSSLGMHPRLSAMASNGHLSQISARSSMAPSTVGRNSLERTASVNSVSTIGQLPGGQRLSGERRSSGEHGSLEDEDSLGEFGDGTASLAAQNRALQADLADKTRYCQTLEKRLLQARRSSHSRASVGFSTPSKGGIMVGEDHGVAALLKEKDAEIAELRARLDDKDRMLSALRSAARSRDTADRDPRASQTLAMLENGPLSPVSARTSQLHDNGPLSPVLAGGPMGLLSPKTRKRTKSVDEMSKMLDEMIQDRVESGSLVKGVRGSIRIASERKHHVLDSMPGMDLKSSMPLSTEAPALVAEV</sequence>
<dbReference type="Gene3D" id="3.40.850.10">
    <property type="entry name" value="Kinesin motor domain"/>
    <property type="match status" value="1"/>
</dbReference>
<comment type="similarity">
    <text evidence="13">Belongs to the TRAFAC class myosin-kinesin ATPase superfamily. Kinesin family.</text>
</comment>
<protein>
    <recommendedName>
        <fullName evidence="12">Kinesin-like protein KIP2</fullName>
    </recommendedName>
</protein>
<dbReference type="AlphaFoldDB" id="A0A2J6QFQ3"/>
<keyword evidence="2" id="KW-0963">Cytoplasm</keyword>
<feature type="domain" description="Kinesin motor" evidence="16">
    <location>
        <begin position="245"/>
        <end position="605"/>
    </location>
</feature>
<keyword evidence="7 14" id="KW-0175">Coiled coil</keyword>
<dbReference type="PROSITE" id="PS50067">
    <property type="entry name" value="KINESIN_MOTOR_2"/>
    <property type="match status" value="1"/>
</dbReference>
<evidence type="ECO:0000256" key="13">
    <source>
        <dbReference type="PROSITE-ProRule" id="PRU00283"/>
    </source>
</evidence>
<feature type="compositionally biased region" description="Basic and acidic residues" evidence="15">
    <location>
        <begin position="657"/>
        <end position="668"/>
    </location>
</feature>
<keyword evidence="5" id="KW-0498">Mitosis</keyword>
<gene>
    <name evidence="17" type="ORF">NA56DRAFT_699911</name>
</gene>
<dbReference type="SMART" id="SM00129">
    <property type="entry name" value="KISc"/>
    <property type="match status" value="1"/>
</dbReference>
<evidence type="ECO:0000256" key="11">
    <source>
        <dbReference type="ARBA" id="ARBA00054086"/>
    </source>
</evidence>
<evidence type="ECO:0000256" key="10">
    <source>
        <dbReference type="ARBA" id="ARBA00023306"/>
    </source>
</evidence>
<evidence type="ECO:0000256" key="1">
    <source>
        <dbReference type="ARBA" id="ARBA00004245"/>
    </source>
</evidence>
<dbReference type="Proteomes" id="UP000235672">
    <property type="component" value="Unassembled WGS sequence"/>
</dbReference>
<evidence type="ECO:0000256" key="5">
    <source>
        <dbReference type="ARBA" id="ARBA00022776"/>
    </source>
</evidence>
<dbReference type="InterPro" id="IPR036961">
    <property type="entry name" value="Kinesin_motor_dom_sf"/>
</dbReference>
<evidence type="ECO:0000256" key="6">
    <source>
        <dbReference type="ARBA" id="ARBA00022840"/>
    </source>
</evidence>
<dbReference type="OrthoDB" id="3176171at2759"/>
<keyword evidence="8 13" id="KW-0505">Motor protein</keyword>
<evidence type="ECO:0000256" key="3">
    <source>
        <dbReference type="ARBA" id="ARBA00022618"/>
    </source>
</evidence>
<dbReference type="InterPro" id="IPR019821">
    <property type="entry name" value="Kinesin_motor_CS"/>
</dbReference>
<evidence type="ECO:0000256" key="14">
    <source>
        <dbReference type="SAM" id="Coils"/>
    </source>
</evidence>
<proteinExistence type="inferred from homology"/>
<keyword evidence="10" id="KW-0131">Cell cycle</keyword>
<evidence type="ECO:0000256" key="15">
    <source>
        <dbReference type="SAM" id="MobiDB-lite"/>
    </source>
</evidence>
<reference evidence="17 18" key="1">
    <citation type="submission" date="2016-05" db="EMBL/GenBank/DDBJ databases">
        <title>A degradative enzymes factory behind the ericoid mycorrhizal symbiosis.</title>
        <authorList>
            <consortium name="DOE Joint Genome Institute"/>
            <person name="Martino E."/>
            <person name="Morin E."/>
            <person name="Grelet G."/>
            <person name="Kuo A."/>
            <person name="Kohler A."/>
            <person name="Daghino S."/>
            <person name="Barry K."/>
            <person name="Choi C."/>
            <person name="Cichocki N."/>
            <person name="Clum A."/>
            <person name="Copeland A."/>
            <person name="Hainaut M."/>
            <person name="Haridas S."/>
            <person name="Labutti K."/>
            <person name="Lindquist E."/>
            <person name="Lipzen A."/>
            <person name="Khouja H.-R."/>
            <person name="Murat C."/>
            <person name="Ohm R."/>
            <person name="Olson A."/>
            <person name="Spatafora J."/>
            <person name="Veneault-Fourrey C."/>
            <person name="Henrissat B."/>
            <person name="Grigoriev I."/>
            <person name="Martin F."/>
            <person name="Perotto S."/>
        </authorList>
    </citation>
    <scope>NUCLEOTIDE SEQUENCE [LARGE SCALE GENOMIC DNA]</scope>
    <source>
        <strain evidence="17 18">UAMH 7357</strain>
    </source>
</reference>
<feature type="compositionally biased region" description="Basic and acidic residues" evidence="15">
    <location>
        <begin position="764"/>
        <end position="776"/>
    </location>
</feature>
<dbReference type="EMBL" id="KZ613471">
    <property type="protein sequence ID" value="PMD25103.1"/>
    <property type="molecule type" value="Genomic_DNA"/>
</dbReference>
<dbReference type="GO" id="GO:0051301">
    <property type="term" value="P:cell division"/>
    <property type="evidence" value="ECO:0007669"/>
    <property type="project" value="UniProtKB-KW"/>
</dbReference>
<feature type="compositionally biased region" description="Polar residues" evidence="15">
    <location>
        <begin position="61"/>
        <end position="75"/>
    </location>
</feature>
<keyword evidence="18" id="KW-1185">Reference proteome</keyword>
<comment type="subcellular location">
    <subcellularLocation>
        <location evidence="1">Cytoplasm</location>
        <location evidence="1">Cytoskeleton</location>
    </subcellularLocation>
</comment>
<evidence type="ECO:0000256" key="2">
    <source>
        <dbReference type="ARBA" id="ARBA00022490"/>
    </source>
</evidence>
<name>A0A2J6QFQ3_9HELO</name>
<dbReference type="GO" id="GO:0005524">
    <property type="term" value="F:ATP binding"/>
    <property type="evidence" value="ECO:0007669"/>
    <property type="project" value="UniProtKB-UniRule"/>
</dbReference>
<feature type="region of interest" description="Disordered" evidence="15">
    <location>
        <begin position="1"/>
        <end position="246"/>
    </location>
</feature>
<dbReference type="STRING" id="1745343.A0A2J6QFQ3"/>
<evidence type="ECO:0000256" key="8">
    <source>
        <dbReference type="ARBA" id="ARBA00023175"/>
    </source>
</evidence>
<dbReference type="InterPro" id="IPR027417">
    <property type="entry name" value="P-loop_NTPase"/>
</dbReference>
<organism evidence="17 18">
    <name type="scientific">Hyaloscypha hepaticicola</name>
    <dbReference type="NCBI Taxonomy" id="2082293"/>
    <lineage>
        <taxon>Eukaryota</taxon>
        <taxon>Fungi</taxon>
        <taxon>Dikarya</taxon>
        <taxon>Ascomycota</taxon>
        <taxon>Pezizomycotina</taxon>
        <taxon>Leotiomycetes</taxon>
        <taxon>Helotiales</taxon>
        <taxon>Hyaloscyphaceae</taxon>
        <taxon>Hyaloscypha</taxon>
    </lineage>
</organism>
<dbReference type="InterPro" id="IPR027640">
    <property type="entry name" value="Kinesin-like_fam"/>
</dbReference>
<feature type="compositionally biased region" description="Polar residues" evidence="15">
    <location>
        <begin position="727"/>
        <end position="755"/>
    </location>
</feature>
<dbReference type="PROSITE" id="PS00411">
    <property type="entry name" value="KINESIN_MOTOR_1"/>
    <property type="match status" value="1"/>
</dbReference>
<dbReference type="GO" id="GO:0008017">
    <property type="term" value="F:microtubule binding"/>
    <property type="evidence" value="ECO:0007669"/>
    <property type="project" value="InterPro"/>
</dbReference>
<evidence type="ECO:0000259" key="16">
    <source>
        <dbReference type="PROSITE" id="PS50067"/>
    </source>
</evidence>
<feature type="region of interest" description="Disordered" evidence="15">
    <location>
        <begin position="727"/>
        <end position="787"/>
    </location>
</feature>
<dbReference type="Pfam" id="PF00225">
    <property type="entry name" value="Kinesin"/>
    <property type="match status" value="1"/>
</dbReference>
<feature type="compositionally biased region" description="Polar residues" evidence="15">
    <location>
        <begin position="229"/>
        <end position="238"/>
    </location>
</feature>
<evidence type="ECO:0000313" key="17">
    <source>
        <dbReference type="EMBL" id="PMD25103.1"/>
    </source>
</evidence>
<feature type="region of interest" description="Disordered" evidence="15">
    <location>
        <begin position="643"/>
        <end position="668"/>
    </location>
</feature>
<feature type="coiled-coil region" evidence="14">
    <location>
        <begin position="852"/>
        <end position="879"/>
    </location>
</feature>
<evidence type="ECO:0000256" key="9">
    <source>
        <dbReference type="ARBA" id="ARBA00023212"/>
    </source>
</evidence>
<feature type="compositionally biased region" description="Low complexity" evidence="15">
    <location>
        <begin position="15"/>
        <end position="26"/>
    </location>
</feature>
<dbReference type="FunFam" id="3.40.850.10:FF:000073">
    <property type="entry name" value="Kinesin-like protein"/>
    <property type="match status" value="1"/>
</dbReference>
<evidence type="ECO:0000256" key="7">
    <source>
        <dbReference type="ARBA" id="ARBA00023054"/>
    </source>
</evidence>
<feature type="region of interest" description="Disordered" evidence="15">
    <location>
        <begin position="985"/>
        <end position="1007"/>
    </location>
</feature>
<keyword evidence="4 13" id="KW-0547">Nucleotide-binding</keyword>
<dbReference type="PRINTS" id="PR00380">
    <property type="entry name" value="KINESINHEAVY"/>
</dbReference>